<dbReference type="Proteomes" id="UP001518925">
    <property type="component" value="Unassembled WGS sequence"/>
</dbReference>
<sequence length="254" mass="30166">MGIDRNNRIKPKLFTSSINNANSNQHLYRTSPMTKFIEEQQKVNERISESYTDVYDLMKVAKTEQNKYFTEVITQIQKQEHTQTRFGNRMEQQELVNQTLLDRILHLEKINLEMKKKLESDEIIHQAILDGLTAQDNFGQKISQKIFENEGMLDTINDQLSKQEELYKNLSETLALQEAFHKTIMERLDQQEAITQKISRQIDHLKSIIFERFSFITEKLENSWKTTSNYLFGYLSKSDDKHETEEEFEETRKQ</sequence>
<dbReference type="RefSeq" id="WP_204204943.1">
    <property type="nucleotide sequence ID" value="NZ_JAFELM010000043.1"/>
</dbReference>
<accession>A0ABS2DLZ0</accession>
<comment type="caution">
    <text evidence="1">The sequence shown here is derived from an EMBL/GenBank/DDBJ whole genome shotgun (WGS) entry which is preliminary data.</text>
</comment>
<proteinExistence type="predicted"/>
<organism evidence="1 2">
    <name type="scientific">Bacillus suaedaesalsae</name>
    <dbReference type="NCBI Taxonomy" id="2810349"/>
    <lineage>
        <taxon>Bacteria</taxon>
        <taxon>Bacillati</taxon>
        <taxon>Bacillota</taxon>
        <taxon>Bacilli</taxon>
        <taxon>Bacillales</taxon>
        <taxon>Bacillaceae</taxon>
        <taxon>Bacillus</taxon>
    </lineage>
</organism>
<name>A0ABS2DLZ0_9BACI</name>
<evidence type="ECO:0000313" key="1">
    <source>
        <dbReference type="EMBL" id="MBM6619473.1"/>
    </source>
</evidence>
<protein>
    <recommendedName>
        <fullName evidence="3">t-SNARE coiled-coil homology domain-containing protein</fullName>
    </recommendedName>
</protein>
<evidence type="ECO:0008006" key="3">
    <source>
        <dbReference type="Google" id="ProtNLM"/>
    </source>
</evidence>
<gene>
    <name evidence="1" type="ORF">JR050_17565</name>
</gene>
<evidence type="ECO:0000313" key="2">
    <source>
        <dbReference type="Proteomes" id="UP001518925"/>
    </source>
</evidence>
<dbReference type="EMBL" id="JAFELM010000043">
    <property type="protein sequence ID" value="MBM6619473.1"/>
    <property type="molecule type" value="Genomic_DNA"/>
</dbReference>
<reference evidence="1 2" key="1">
    <citation type="submission" date="2021-02" db="EMBL/GenBank/DDBJ databases">
        <title>Bacillus sp. RD4P76, an endophyte from a halophyte.</title>
        <authorList>
            <person name="Sun J.-Q."/>
        </authorList>
    </citation>
    <scope>NUCLEOTIDE SEQUENCE [LARGE SCALE GENOMIC DNA]</scope>
    <source>
        <strain evidence="1 2">RD4P76</strain>
    </source>
</reference>
<keyword evidence="2" id="KW-1185">Reference proteome</keyword>